<dbReference type="InterPro" id="IPR006904">
    <property type="entry name" value="DUF716"/>
</dbReference>
<keyword evidence="8" id="KW-1185">Reference proteome</keyword>
<reference evidence="7 8" key="1">
    <citation type="submission" date="2021-05" db="EMBL/GenBank/DDBJ databases">
        <title>Genome Assembly of Synthetic Allotetraploid Brassica napus Reveals Homoeologous Exchanges between Subgenomes.</title>
        <authorList>
            <person name="Davis J.T."/>
        </authorList>
    </citation>
    <scope>NUCLEOTIDE SEQUENCE [LARGE SCALE GENOMIC DNA]</scope>
    <source>
        <strain evidence="8">cv. Da-Ae</strain>
        <tissue evidence="7">Seedling</tissue>
    </source>
</reference>
<dbReference type="Pfam" id="PF04819">
    <property type="entry name" value="DUF716"/>
    <property type="match status" value="1"/>
</dbReference>
<comment type="caution">
    <text evidence="7">The sequence shown here is derived from an EMBL/GenBank/DDBJ whole genome shotgun (WGS) entry which is preliminary data.</text>
</comment>
<keyword evidence="4" id="KW-1133">Transmembrane helix</keyword>
<evidence type="ECO:0000256" key="6">
    <source>
        <dbReference type="SAM" id="MobiDB-lite"/>
    </source>
</evidence>
<keyword evidence="3" id="KW-0812">Transmembrane</keyword>
<name>A0ABQ7XWR3_BRANA</name>
<evidence type="ECO:0000313" key="7">
    <source>
        <dbReference type="EMBL" id="KAH0860387.1"/>
    </source>
</evidence>
<gene>
    <name evidence="7" type="ORF">HID58_088648</name>
</gene>
<evidence type="ECO:0000256" key="3">
    <source>
        <dbReference type="ARBA" id="ARBA00022692"/>
    </source>
</evidence>
<sequence length="87" mass="9947">MYIRPMEHRDLNNLIALAVAQQLFLFQFRTSDHMGVEGRYHLMLRLMAPRFFYVCGSLPGQKNHQPFDPSDKTIPITLSTPASPSPS</sequence>
<feature type="compositionally biased region" description="Polar residues" evidence="6">
    <location>
        <begin position="76"/>
        <end position="87"/>
    </location>
</feature>
<proteinExistence type="inferred from homology"/>
<dbReference type="EMBL" id="JAGKQM010000019">
    <property type="protein sequence ID" value="KAH0860387.1"/>
    <property type="molecule type" value="Genomic_DNA"/>
</dbReference>
<organism evidence="7 8">
    <name type="scientific">Brassica napus</name>
    <name type="common">Rape</name>
    <dbReference type="NCBI Taxonomy" id="3708"/>
    <lineage>
        <taxon>Eukaryota</taxon>
        <taxon>Viridiplantae</taxon>
        <taxon>Streptophyta</taxon>
        <taxon>Embryophyta</taxon>
        <taxon>Tracheophyta</taxon>
        <taxon>Spermatophyta</taxon>
        <taxon>Magnoliopsida</taxon>
        <taxon>eudicotyledons</taxon>
        <taxon>Gunneridae</taxon>
        <taxon>Pentapetalae</taxon>
        <taxon>rosids</taxon>
        <taxon>malvids</taxon>
        <taxon>Brassicales</taxon>
        <taxon>Brassicaceae</taxon>
        <taxon>Brassiceae</taxon>
        <taxon>Brassica</taxon>
    </lineage>
</organism>
<dbReference type="Proteomes" id="UP000824890">
    <property type="component" value="Unassembled WGS sequence"/>
</dbReference>
<protein>
    <submittedName>
        <fullName evidence="7">Uncharacterized protein</fullName>
    </submittedName>
</protein>
<evidence type="ECO:0000256" key="4">
    <source>
        <dbReference type="ARBA" id="ARBA00022989"/>
    </source>
</evidence>
<accession>A0ABQ7XWR3</accession>
<comment type="subcellular location">
    <subcellularLocation>
        <location evidence="1">Membrane</location>
        <topology evidence="1">Multi-pass membrane protein</topology>
    </subcellularLocation>
</comment>
<evidence type="ECO:0000256" key="1">
    <source>
        <dbReference type="ARBA" id="ARBA00004141"/>
    </source>
</evidence>
<evidence type="ECO:0000256" key="2">
    <source>
        <dbReference type="ARBA" id="ARBA00006948"/>
    </source>
</evidence>
<keyword evidence="5" id="KW-0472">Membrane</keyword>
<evidence type="ECO:0000313" key="8">
    <source>
        <dbReference type="Proteomes" id="UP000824890"/>
    </source>
</evidence>
<comment type="similarity">
    <text evidence="2">Belongs to the TMEM45 family.</text>
</comment>
<feature type="region of interest" description="Disordered" evidence="6">
    <location>
        <begin position="64"/>
        <end position="87"/>
    </location>
</feature>
<evidence type="ECO:0000256" key="5">
    <source>
        <dbReference type="ARBA" id="ARBA00023136"/>
    </source>
</evidence>